<dbReference type="AlphaFoldDB" id="A0A4R0RCL1"/>
<dbReference type="InterPro" id="IPR004841">
    <property type="entry name" value="AA-permease/SLC12A_dom"/>
</dbReference>
<feature type="transmembrane region" description="Helical" evidence="6">
    <location>
        <begin position="93"/>
        <end position="110"/>
    </location>
</feature>
<feature type="transmembrane region" description="Helical" evidence="6">
    <location>
        <begin position="186"/>
        <end position="205"/>
    </location>
</feature>
<keyword evidence="5 6" id="KW-0472">Membrane</keyword>
<dbReference type="STRING" id="92696.A0A4R0RCL1"/>
<feature type="transmembrane region" description="Helical" evidence="6">
    <location>
        <begin position="316"/>
        <end position="337"/>
    </location>
</feature>
<feature type="transmembrane region" description="Helical" evidence="6">
    <location>
        <begin position="392"/>
        <end position="411"/>
    </location>
</feature>
<sequence length="458" mass="51424">MAAYLPHKKGFPGYATRFVDPAFGFALGWNYLLKYLIVTPNNINAAGVVIQYWNKSVHIAVWMVIFIAFIFCVNLLGVRFFGELEFWFSSLKVITLVGLLLMGIIIDLGGNPKHDRYGFRYWQHPNGPMGTYLQSQVHNYHLSIFLGFWATLVNALFAFIGTELIGVTVGEAQAPRKNIPKAIRRTFWRIVVFYIGGVFVIGLIVPSNDQSLFTANKAKSGAAASPFVVATTLAGIKVLNHIINACILIFVLSAANSDLYIATRTLYGLAIEGKAPRIFARVNKLGVPWPALILCTMFCGLVFLNVSSSSAKVFTWFVNLVSTFGAITWMCISYTHIRFMRALKAQGMSRDDLPYKAPFQPYGTWFAIIATAIITLFKGFDTFIPFTKDTFVTSYIALPAFVLFWSGYKLFYRTKVIPPEKVDLITGKREIDEEEERFNAAEAAKGPRTKWQKIFDAF</sequence>
<dbReference type="Pfam" id="PF00324">
    <property type="entry name" value="AA_permease"/>
    <property type="match status" value="1"/>
</dbReference>
<keyword evidence="9" id="KW-1185">Reference proteome</keyword>
<keyword evidence="2" id="KW-0813">Transport</keyword>
<dbReference type="Gene3D" id="1.20.1740.10">
    <property type="entry name" value="Amino acid/polyamine transporter I"/>
    <property type="match status" value="1"/>
</dbReference>
<protein>
    <recommendedName>
        <fullName evidence="7">Amino acid permease/ SLC12A domain-containing protein</fullName>
    </recommendedName>
</protein>
<evidence type="ECO:0000256" key="3">
    <source>
        <dbReference type="ARBA" id="ARBA00022692"/>
    </source>
</evidence>
<evidence type="ECO:0000313" key="8">
    <source>
        <dbReference type="EMBL" id="TCD64433.1"/>
    </source>
</evidence>
<evidence type="ECO:0000256" key="1">
    <source>
        <dbReference type="ARBA" id="ARBA00004141"/>
    </source>
</evidence>
<dbReference type="Proteomes" id="UP000292702">
    <property type="component" value="Unassembled WGS sequence"/>
</dbReference>
<feature type="transmembrane region" description="Helical" evidence="6">
    <location>
        <begin position="142"/>
        <end position="165"/>
    </location>
</feature>
<feature type="transmembrane region" description="Helical" evidence="6">
    <location>
        <begin position="59"/>
        <end position="81"/>
    </location>
</feature>
<keyword evidence="4 6" id="KW-1133">Transmembrane helix</keyword>
<dbReference type="PANTHER" id="PTHR43341">
    <property type="entry name" value="AMINO ACID PERMEASE"/>
    <property type="match status" value="1"/>
</dbReference>
<name>A0A4R0RCL1_9APHY</name>
<dbReference type="EMBL" id="RWJN01000236">
    <property type="protein sequence ID" value="TCD64433.1"/>
    <property type="molecule type" value="Genomic_DNA"/>
</dbReference>
<evidence type="ECO:0000313" key="9">
    <source>
        <dbReference type="Proteomes" id="UP000292702"/>
    </source>
</evidence>
<dbReference type="GO" id="GO:0015171">
    <property type="term" value="F:amino acid transmembrane transporter activity"/>
    <property type="evidence" value="ECO:0007669"/>
    <property type="project" value="TreeGrafter"/>
</dbReference>
<gene>
    <name evidence="8" type="ORF">EIP91_004078</name>
</gene>
<feature type="transmembrane region" description="Helical" evidence="6">
    <location>
        <begin position="282"/>
        <end position="304"/>
    </location>
</feature>
<accession>A0A4R0RCL1</accession>
<feature type="domain" description="Amino acid permease/ SLC12A" evidence="7">
    <location>
        <begin position="1"/>
        <end position="415"/>
    </location>
</feature>
<feature type="transmembrane region" description="Helical" evidence="6">
    <location>
        <begin position="358"/>
        <end position="380"/>
    </location>
</feature>
<dbReference type="PIRSF" id="PIRSF006060">
    <property type="entry name" value="AA_transporter"/>
    <property type="match status" value="1"/>
</dbReference>
<proteinExistence type="predicted"/>
<dbReference type="OrthoDB" id="10062876at2759"/>
<organism evidence="8 9">
    <name type="scientific">Steccherinum ochraceum</name>
    <dbReference type="NCBI Taxonomy" id="92696"/>
    <lineage>
        <taxon>Eukaryota</taxon>
        <taxon>Fungi</taxon>
        <taxon>Dikarya</taxon>
        <taxon>Basidiomycota</taxon>
        <taxon>Agaricomycotina</taxon>
        <taxon>Agaricomycetes</taxon>
        <taxon>Polyporales</taxon>
        <taxon>Steccherinaceae</taxon>
        <taxon>Steccherinum</taxon>
    </lineage>
</organism>
<reference evidence="8 9" key="1">
    <citation type="submission" date="2018-11" db="EMBL/GenBank/DDBJ databases">
        <title>Genome assembly of Steccherinum ochraceum LE-BIN_3174, the white-rot fungus of the Steccherinaceae family (The Residual Polyporoid clade, Polyporales, Basidiomycota).</title>
        <authorList>
            <person name="Fedorova T.V."/>
            <person name="Glazunova O.A."/>
            <person name="Landesman E.O."/>
            <person name="Moiseenko K.V."/>
            <person name="Psurtseva N.V."/>
            <person name="Savinova O.S."/>
            <person name="Shakhova N.V."/>
            <person name="Tyazhelova T.V."/>
            <person name="Vasina D.V."/>
        </authorList>
    </citation>
    <scope>NUCLEOTIDE SEQUENCE [LARGE SCALE GENOMIC DNA]</scope>
    <source>
        <strain evidence="8 9">LE-BIN_3174</strain>
    </source>
</reference>
<evidence type="ECO:0000256" key="2">
    <source>
        <dbReference type="ARBA" id="ARBA00022448"/>
    </source>
</evidence>
<evidence type="ECO:0000256" key="6">
    <source>
        <dbReference type="SAM" id="Phobius"/>
    </source>
</evidence>
<evidence type="ECO:0000256" key="5">
    <source>
        <dbReference type="ARBA" id="ARBA00023136"/>
    </source>
</evidence>
<comment type="caution">
    <text evidence="8">The sequence shown here is derived from an EMBL/GenBank/DDBJ whole genome shotgun (WGS) entry which is preliminary data.</text>
</comment>
<dbReference type="FunFam" id="1.20.1740.10:FF:000001">
    <property type="entry name" value="Amino acid permease"/>
    <property type="match status" value="1"/>
</dbReference>
<dbReference type="InterPro" id="IPR050524">
    <property type="entry name" value="APC_YAT"/>
</dbReference>
<dbReference type="GO" id="GO:0016020">
    <property type="term" value="C:membrane"/>
    <property type="evidence" value="ECO:0007669"/>
    <property type="project" value="UniProtKB-SubCell"/>
</dbReference>
<comment type="subcellular location">
    <subcellularLocation>
        <location evidence="1">Membrane</location>
        <topology evidence="1">Multi-pass membrane protein</topology>
    </subcellularLocation>
</comment>
<evidence type="ECO:0000259" key="7">
    <source>
        <dbReference type="Pfam" id="PF00324"/>
    </source>
</evidence>
<keyword evidence="3 6" id="KW-0812">Transmembrane</keyword>
<evidence type="ECO:0000256" key="4">
    <source>
        <dbReference type="ARBA" id="ARBA00022989"/>
    </source>
</evidence>
<dbReference type="PANTHER" id="PTHR43341:SF9">
    <property type="entry name" value="DICARBOXYLIC AMINO ACID PERMEASE"/>
    <property type="match status" value="1"/>
</dbReference>